<evidence type="ECO:0000256" key="1">
    <source>
        <dbReference type="SAM" id="SignalP"/>
    </source>
</evidence>
<dbReference type="Proteomes" id="UP001204615">
    <property type="component" value="Unassembled WGS sequence"/>
</dbReference>
<evidence type="ECO:0008006" key="4">
    <source>
        <dbReference type="Google" id="ProtNLM"/>
    </source>
</evidence>
<keyword evidence="3" id="KW-1185">Reference proteome</keyword>
<feature type="signal peptide" evidence="1">
    <location>
        <begin position="1"/>
        <end position="33"/>
    </location>
</feature>
<proteinExistence type="predicted"/>
<evidence type="ECO:0000313" key="3">
    <source>
        <dbReference type="Proteomes" id="UP001204615"/>
    </source>
</evidence>
<organism evidence="2 3">
    <name type="scientific">Dyella lutea</name>
    <dbReference type="NCBI Taxonomy" id="2950441"/>
    <lineage>
        <taxon>Bacteria</taxon>
        <taxon>Pseudomonadati</taxon>
        <taxon>Pseudomonadota</taxon>
        <taxon>Gammaproteobacteria</taxon>
        <taxon>Lysobacterales</taxon>
        <taxon>Rhodanobacteraceae</taxon>
        <taxon>Dyella</taxon>
    </lineage>
</organism>
<keyword evidence="1" id="KW-0732">Signal</keyword>
<dbReference type="RefSeq" id="WP_253564804.1">
    <property type="nucleotide sequence ID" value="NZ_JAMZEK010000001.1"/>
</dbReference>
<accession>A0ABT1F6P3</accession>
<name>A0ABT1F6P3_9GAMM</name>
<reference evidence="2 3" key="1">
    <citation type="submission" date="2022-06" db="EMBL/GenBank/DDBJ databases">
        <title>Dyella sp. Sa strain:Sa Genome sequencing.</title>
        <authorList>
            <person name="Park S."/>
        </authorList>
    </citation>
    <scope>NUCLEOTIDE SEQUENCE [LARGE SCALE GENOMIC DNA]</scope>
    <source>
        <strain evidence="2 3">Sa</strain>
    </source>
</reference>
<gene>
    <name evidence="2" type="ORF">NC595_03085</name>
</gene>
<feature type="chain" id="PRO_5046153248" description="P-type conjugative transfer protein TrbJ" evidence="1">
    <location>
        <begin position="34"/>
        <end position="262"/>
    </location>
</feature>
<evidence type="ECO:0000313" key="2">
    <source>
        <dbReference type="EMBL" id="MCP1373039.1"/>
    </source>
</evidence>
<sequence length="262" mass="27915">MNEKSNGTRALTGAISRALITASVIMFAGSASAQWIVHDPGNAVINESGFASQLAKTIEQYAMQAQQYATQLQQYQNMLTSIESLGTGISLFPKTMQRMSDAQIQKLVEQACPGPSLGTGVIGAITSTLEYEASFNKPITESQQVICQQIVMLQADEYNVTVDAMGQLAVQASTVQKLSKVVNSISSMGKAASATSQTEQYLSQLQTAAETWQKQIEADEAVIQTLKRQQGILAKVALTGSNTVLGNVVQAAALKAAFTIND</sequence>
<comment type="caution">
    <text evidence="2">The sequence shown here is derived from an EMBL/GenBank/DDBJ whole genome shotgun (WGS) entry which is preliminary data.</text>
</comment>
<dbReference type="EMBL" id="JAMZEK010000001">
    <property type="protein sequence ID" value="MCP1373039.1"/>
    <property type="molecule type" value="Genomic_DNA"/>
</dbReference>
<dbReference type="SUPFAM" id="SSF101082">
    <property type="entry name" value="Typo IV secretion system protein TraC"/>
    <property type="match status" value="1"/>
</dbReference>
<protein>
    <recommendedName>
        <fullName evidence="4">P-type conjugative transfer protein TrbJ</fullName>
    </recommendedName>
</protein>